<accession>A0A9P8XU07</accession>
<evidence type="ECO:0000256" key="1">
    <source>
        <dbReference type="SAM" id="Phobius"/>
    </source>
</evidence>
<feature type="transmembrane region" description="Helical" evidence="1">
    <location>
        <begin position="23"/>
        <end position="46"/>
    </location>
</feature>
<evidence type="ECO:0000313" key="2">
    <source>
        <dbReference type="EMBL" id="KAH7018335.1"/>
    </source>
</evidence>
<feature type="transmembrane region" description="Helical" evidence="1">
    <location>
        <begin position="77"/>
        <end position="98"/>
    </location>
</feature>
<keyword evidence="1" id="KW-0812">Transmembrane</keyword>
<dbReference type="EMBL" id="JAGTJQ010000011">
    <property type="protein sequence ID" value="KAH7018335.1"/>
    <property type="molecule type" value="Genomic_DNA"/>
</dbReference>
<keyword evidence="3" id="KW-1185">Reference proteome</keyword>
<reference evidence="2" key="1">
    <citation type="journal article" date="2021" name="Nat. Commun.">
        <title>Genetic determinants of endophytism in the Arabidopsis root mycobiome.</title>
        <authorList>
            <person name="Mesny F."/>
            <person name="Miyauchi S."/>
            <person name="Thiergart T."/>
            <person name="Pickel B."/>
            <person name="Atanasova L."/>
            <person name="Karlsson M."/>
            <person name="Huettel B."/>
            <person name="Barry K.W."/>
            <person name="Haridas S."/>
            <person name="Chen C."/>
            <person name="Bauer D."/>
            <person name="Andreopoulos W."/>
            <person name="Pangilinan J."/>
            <person name="LaButti K."/>
            <person name="Riley R."/>
            <person name="Lipzen A."/>
            <person name="Clum A."/>
            <person name="Drula E."/>
            <person name="Henrissat B."/>
            <person name="Kohler A."/>
            <person name="Grigoriev I.V."/>
            <person name="Martin F.M."/>
            <person name="Hacquard S."/>
        </authorList>
    </citation>
    <scope>NUCLEOTIDE SEQUENCE</scope>
    <source>
        <strain evidence="2">MPI-CAGE-CH-0230</strain>
    </source>
</reference>
<evidence type="ECO:0000313" key="3">
    <source>
        <dbReference type="Proteomes" id="UP000756346"/>
    </source>
</evidence>
<sequence>MPRASCPETFVVCAQCLRARMHFLGLGCLGAGPEFNVPCFCMVIFFSGLPRSPSPPPAHSTLRHVYTHVTSSAHRPLSIALLLWVTSVCQIPLLLLLCTSTSRPIHPIILAPVVFVSRPCSSHHPSACVPACHLTSYSIFAPSDFNARPSWWLD</sequence>
<dbReference type="AlphaFoldDB" id="A0A9P8XU07"/>
<keyword evidence="1" id="KW-1133">Transmembrane helix</keyword>
<dbReference type="GeneID" id="70190340"/>
<gene>
    <name evidence="2" type="ORF">B0I36DRAFT_37984</name>
</gene>
<organism evidence="2 3">
    <name type="scientific">Microdochium trichocladiopsis</name>
    <dbReference type="NCBI Taxonomy" id="1682393"/>
    <lineage>
        <taxon>Eukaryota</taxon>
        <taxon>Fungi</taxon>
        <taxon>Dikarya</taxon>
        <taxon>Ascomycota</taxon>
        <taxon>Pezizomycotina</taxon>
        <taxon>Sordariomycetes</taxon>
        <taxon>Xylariomycetidae</taxon>
        <taxon>Xylariales</taxon>
        <taxon>Microdochiaceae</taxon>
        <taxon>Microdochium</taxon>
    </lineage>
</organism>
<dbReference type="Proteomes" id="UP000756346">
    <property type="component" value="Unassembled WGS sequence"/>
</dbReference>
<protein>
    <submittedName>
        <fullName evidence="2">Uncharacterized protein</fullName>
    </submittedName>
</protein>
<comment type="caution">
    <text evidence="2">The sequence shown here is derived from an EMBL/GenBank/DDBJ whole genome shotgun (WGS) entry which is preliminary data.</text>
</comment>
<proteinExistence type="predicted"/>
<dbReference type="RefSeq" id="XP_046006602.1">
    <property type="nucleotide sequence ID" value="XM_046160794.1"/>
</dbReference>
<keyword evidence="1" id="KW-0472">Membrane</keyword>
<name>A0A9P8XU07_9PEZI</name>